<evidence type="ECO:0000313" key="1">
    <source>
        <dbReference type="EMBL" id="KAJ8112692.1"/>
    </source>
</evidence>
<keyword evidence="2" id="KW-1185">Reference proteome</keyword>
<comment type="caution">
    <text evidence="1">The sequence shown here is derived from an EMBL/GenBank/DDBJ whole genome shotgun (WGS) entry which is preliminary data.</text>
</comment>
<sequence length="287" mass="31961">MRGLNTVSRGSSGSSSGNGEHESSLLGTHRIDLRTVSLDAAAPAFAPPASPAQALEALLALGPVRIDITTERETAAAIPARPLFLKGVRPSQMDAHKWYKTVLPHLSQCTFVVSSTADVSYSGEIFGSEALPHMYNAVTKLELPKFYWFSGVALNRHHNPYMQMCRNLPNLRELSLTIHTAGLTNQRWAERQIIALEKMNPEAAKERILLPLREIVRRYELDALFACVELRRLQLEYIDSAMTAYFCKVGSPVDVLQVLKEYLENGFSKRGLQIIVELTRVEGEVLD</sequence>
<evidence type="ECO:0000313" key="2">
    <source>
        <dbReference type="Proteomes" id="UP001153331"/>
    </source>
</evidence>
<protein>
    <submittedName>
        <fullName evidence="1">Uncharacterized protein</fullName>
    </submittedName>
</protein>
<gene>
    <name evidence="1" type="ORF">OPT61_g4999</name>
</gene>
<dbReference type="EMBL" id="JAPHNI010000305">
    <property type="protein sequence ID" value="KAJ8112692.1"/>
    <property type="molecule type" value="Genomic_DNA"/>
</dbReference>
<accession>A0ACC2IC56</accession>
<dbReference type="Proteomes" id="UP001153331">
    <property type="component" value="Unassembled WGS sequence"/>
</dbReference>
<proteinExistence type="predicted"/>
<reference evidence="1" key="1">
    <citation type="submission" date="2022-11" db="EMBL/GenBank/DDBJ databases">
        <title>Genome Sequence of Boeremia exigua.</title>
        <authorList>
            <person name="Buettner E."/>
        </authorList>
    </citation>
    <scope>NUCLEOTIDE SEQUENCE</scope>
    <source>
        <strain evidence="1">CU02</strain>
    </source>
</reference>
<name>A0ACC2IC56_9PLEO</name>
<organism evidence="1 2">
    <name type="scientific">Boeremia exigua</name>
    <dbReference type="NCBI Taxonomy" id="749465"/>
    <lineage>
        <taxon>Eukaryota</taxon>
        <taxon>Fungi</taxon>
        <taxon>Dikarya</taxon>
        <taxon>Ascomycota</taxon>
        <taxon>Pezizomycotina</taxon>
        <taxon>Dothideomycetes</taxon>
        <taxon>Pleosporomycetidae</taxon>
        <taxon>Pleosporales</taxon>
        <taxon>Pleosporineae</taxon>
        <taxon>Didymellaceae</taxon>
        <taxon>Boeremia</taxon>
    </lineage>
</organism>